<dbReference type="GO" id="GO:0140114">
    <property type="term" value="P:cellular detoxification of fluoride"/>
    <property type="evidence" value="ECO:0007669"/>
    <property type="project" value="UniProtKB-UniRule"/>
</dbReference>
<evidence type="ECO:0000256" key="1">
    <source>
        <dbReference type="ARBA" id="ARBA00004651"/>
    </source>
</evidence>
<protein>
    <recommendedName>
        <fullName evidence="10">Fluoride-specific ion channel FluC</fullName>
    </recommendedName>
</protein>
<organism evidence="11 12">
    <name type="scientific">Halobacillus yeomjeoni</name>
    <dbReference type="NCBI Taxonomy" id="311194"/>
    <lineage>
        <taxon>Bacteria</taxon>
        <taxon>Bacillati</taxon>
        <taxon>Bacillota</taxon>
        <taxon>Bacilli</taxon>
        <taxon>Bacillales</taxon>
        <taxon>Bacillaceae</taxon>
        <taxon>Halobacillus</taxon>
    </lineage>
</organism>
<name>A0A931MVU8_9BACI</name>
<evidence type="ECO:0000256" key="2">
    <source>
        <dbReference type="ARBA" id="ARBA00022475"/>
    </source>
</evidence>
<comment type="function">
    <text evidence="9 10">Fluoride-specific ion channel. Important for reducing fluoride concentration in the cell, thus reducing its toxicity.</text>
</comment>
<feature type="transmembrane region" description="Helical" evidence="10">
    <location>
        <begin position="57"/>
        <end position="76"/>
    </location>
</feature>
<evidence type="ECO:0000256" key="9">
    <source>
        <dbReference type="ARBA" id="ARBA00049940"/>
    </source>
</evidence>
<proteinExistence type="inferred from homology"/>
<accession>A0A931MVU8</accession>
<keyword evidence="2 10" id="KW-1003">Cell membrane</keyword>
<dbReference type="PANTHER" id="PTHR28259:SF1">
    <property type="entry name" value="FLUORIDE EXPORT PROTEIN 1-RELATED"/>
    <property type="match status" value="1"/>
</dbReference>
<comment type="similarity">
    <text evidence="7 10">Belongs to the fluoride channel Fluc/FEX (TC 1.A.43) family.</text>
</comment>
<keyword evidence="5 10" id="KW-0472">Membrane</keyword>
<keyword evidence="12" id="KW-1185">Reference proteome</keyword>
<keyword evidence="3 10" id="KW-0812">Transmembrane</keyword>
<feature type="binding site" evidence="10">
    <location>
        <position position="71"/>
    </location>
    <ligand>
        <name>Na(+)</name>
        <dbReference type="ChEBI" id="CHEBI:29101"/>
        <note>structural</note>
    </ligand>
</feature>
<feature type="transmembrane region" description="Helical" evidence="10">
    <location>
        <begin position="30"/>
        <end position="50"/>
    </location>
</feature>
<evidence type="ECO:0000256" key="4">
    <source>
        <dbReference type="ARBA" id="ARBA00022989"/>
    </source>
</evidence>
<keyword evidence="10" id="KW-0915">Sodium</keyword>
<reference evidence="11 12" key="1">
    <citation type="journal article" date="2005" name="Int. J. Syst. Evol. Microbiol.">
        <title>Halobacillus yeomjeoni sp. nov., isolated from a marine solar saltern in Korea.</title>
        <authorList>
            <person name="Yoon J.H."/>
            <person name="Kang S.J."/>
            <person name="Lee C.H."/>
            <person name="Oh H.W."/>
            <person name="Oh T.K."/>
        </authorList>
    </citation>
    <scope>NUCLEOTIDE SEQUENCE [LARGE SCALE GENOMIC DNA]</scope>
    <source>
        <strain evidence="11 12">KCTC 3957</strain>
    </source>
</reference>
<keyword evidence="10" id="KW-0406">Ion transport</keyword>
<evidence type="ECO:0000256" key="6">
    <source>
        <dbReference type="ARBA" id="ARBA00023303"/>
    </source>
</evidence>
<feature type="transmembrane region" description="Helical" evidence="10">
    <location>
        <begin position="96"/>
        <end position="113"/>
    </location>
</feature>
<gene>
    <name evidence="10" type="primary">fluC</name>
    <name evidence="10" type="synonym">crcB</name>
    <name evidence="11" type="ORF">H0267_12300</name>
</gene>
<comment type="activity regulation">
    <text evidence="10">Na(+) is not transported, but it plays an essential structural role and its presence is essential for fluoride channel function.</text>
</comment>
<comment type="caution">
    <text evidence="11">The sequence shown here is derived from an EMBL/GenBank/DDBJ whole genome shotgun (WGS) entry which is preliminary data.</text>
</comment>
<dbReference type="Proteomes" id="UP000614490">
    <property type="component" value="Unassembled WGS sequence"/>
</dbReference>
<dbReference type="InterPro" id="IPR003691">
    <property type="entry name" value="FluC"/>
</dbReference>
<comment type="catalytic activity">
    <reaction evidence="8">
        <text>fluoride(in) = fluoride(out)</text>
        <dbReference type="Rhea" id="RHEA:76159"/>
        <dbReference type="ChEBI" id="CHEBI:17051"/>
    </reaction>
    <physiologicalReaction direction="left-to-right" evidence="8">
        <dbReference type="Rhea" id="RHEA:76160"/>
    </physiologicalReaction>
</comment>
<dbReference type="GO" id="GO:0005886">
    <property type="term" value="C:plasma membrane"/>
    <property type="evidence" value="ECO:0007669"/>
    <property type="project" value="UniProtKB-SubCell"/>
</dbReference>
<keyword evidence="6 10" id="KW-0407">Ion channel</keyword>
<dbReference type="HAMAP" id="MF_00454">
    <property type="entry name" value="FluC"/>
    <property type="match status" value="1"/>
</dbReference>
<evidence type="ECO:0000313" key="11">
    <source>
        <dbReference type="EMBL" id="MBH0231000.1"/>
    </source>
</evidence>
<feature type="binding site" evidence="10">
    <location>
        <position position="74"/>
    </location>
    <ligand>
        <name>Na(+)</name>
        <dbReference type="ChEBI" id="CHEBI:29101"/>
        <note>structural</note>
    </ligand>
</feature>
<evidence type="ECO:0000256" key="7">
    <source>
        <dbReference type="ARBA" id="ARBA00035120"/>
    </source>
</evidence>
<evidence type="ECO:0000313" key="12">
    <source>
        <dbReference type="Proteomes" id="UP000614490"/>
    </source>
</evidence>
<keyword evidence="10" id="KW-0479">Metal-binding</keyword>
<dbReference type="PANTHER" id="PTHR28259">
    <property type="entry name" value="FLUORIDE EXPORT PROTEIN 1-RELATED"/>
    <property type="match status" value="1"/>
</dbReference>
<keyword evidence="10" id="KW-0813">Transport</keyword>
<dbReference type="AlphaFoldDB" id="A0A931MVU8"/>
<dbReference type="Pfam" id="PF02537">
    <property type="entry name" value="CRCB"/>
    <property type="match status" value="1"/>
</dbReference>
<evidence type="ECO:0000256" key="5">
    <source>
        <dbReference type="ARBA" id="ARBA00023136"/>
    </source>
</evidence>
<evidence type="ECO:0000256" key="3">
    <source>
        <dbReference type="ARBA" id="ARBA00022692"/>
    </source>
</evidence>
<keyword evidence="4 10" id="KW-1133">Transmembrane helix</keyword>
<dbReference type="GO" id="GO:0062054">
    <property type="term" value="F:fluoride channel activity"/>
    <property type="evidence" value="ECO:0007669"/>
    <property type="project" value="UniProtKB-UniRule"/>
</dbReference>
<dbReference type="RefSeq" id="WP_197317601.1">
    <property type="nucleotide sequence ID" value="NZ_JADZSC010000002.1"/>
</dbReference>
<evidence type="ECO:0000256" key="10">
    <source>
        <dbReference type="HAMAP-Rule" id="MF_00454"/>
    </source>
</evidence>
<comment type="subcellular location">
    <subcellularLocation>
        <location evidence="1 10">Cell membrane</location>
        <topology evidence="1 10">Multi-pass membrane protein</topology>
    </subcellularLocation>
</comment>
<sequence length="114" mass="12880">MNLLFVFIGGMAGAILRLEISHRLNNSTQIPWGTFFANFTGGLLLGGLILWHRQTDVADWLWLLSATGFCGGYTTYSTFSYEVFHLYIHRKRKEAFFYLLTSIGATILGVLIIL</sequence>
<evidence type="ECO:0000256" key="8">
    <source>
        <dbReference type="ARBA" id="ARBA00035585"/>
    </source>
</evidence>
<dbReference type="GO" id="GO:0046872">
    <property type="term" value="F:metal ion binding"/>
    <property type="evidence" value="ECO:0007669"/>
    <property type="project" value="UniProtKB-KW"/>
</dbReference>
<dbReference type="EMBL" id="JADZSC010000002">
    <property type="protein sequence ID" value="MBH0231000.1"/>
    <property type="molecule type" value="Genomic_DNA"/>
</dbReference>